<gene>
    <name evidence="1" type="ORF">OCBIM_22010266mg</name>
</gene>
<name>A0A0L8FRC2_OCTBM</name>
<accession>A0A0L8FRC2</accession>
<dbReference type="AlphaFoldDB" id="A0A0L8FRC2"/>
<evidence type="ECO:0000313" key="1">
    <source>
        <dbReference type="EMBL" id="KOF67187.1"/>
    </source>
</evidence>
<protein>
    <submittedName>
        <fullName evidence="1">Uncharacterized protein</fullName>
    </submittedName>
</protein>
<organism evidence="1">
    <name type="scientific">Octopus bimaculoides</name>
    <name type="common">California two-spotted octopus</name>
    <dbReference type="NCBI Taxonomy" id="37653"/>
    <lineage>
        <taxon>Eukaryota</taxon>
        <taxon>Metazoa</taxon>
        <taxon>Spiralia</taxon>
        <taxon>Lophotrochozoa</taxon>
        <taxon>Mollusca</taxon>
        <taxon>Cephalopoda</taxon>
        <taxon>Coleoidea</taxon>
        <taxon>Octopodiformes</taxon>
        <taxon>Octopoda</taxon>
        <taxon>Incirrata</taxon>
        <taxon>Octopodidae</taxon>
        <taxon>Octopus</taxon>
    </lineage>
</organism>
<proteinExistence type="predicted"/>
<dbReference type="EMBL" id="KQ427339">
    <property type="protein sequence ID" value="KOF67187.1"/>
    <property type="molecule type" value="Genomic_DNA"/>
</dbReference>
<reference evidence="1" key="1">
    <citation type="submission" date="2015-07" db="EMBL/GenBank/DDBJ databases">
        <title>MeaNS - Measles Nucleotide Surveillance Program.</title>
        <authorList>
            <person name="Tran T."/>
            <person name="Druce J."/>
        </authorList>
    </citation>
    <scope>NUCLEOTIDE SEQUENCE</scope>
    <source>
        <strain evidence="1">UCB-OBI-ISO-001</strain>
        <tissue evidence="1">Gonad</tissue>
    </source>
</reference>
<sequence length="67" mass="8076">MYVCIVLLYCTELVKLIKQMVQHQTQDTVKHLISFFNKFCFGSTVKKIGEKQKKTKRYSNLFWREVQ</sequence>